<dbReference type="EMBL" id="MN740453">
    <property type="protein sequence ID" value="QHU27318.1"/>
    <property type="molecule type" value="Genomic_DNA"/>
</dbReference>
<evidence type="ECO:0000313" key="1">
    <source>
        <dbReference type="EMBL" id="QHU27318.1"/>
    </source>
</evidence>
<protein>
    <submittedName>
        <fullName evidence="1">Uncharacterized protein</fullName>
    </submittedName>
</protein>
<name>A0A6C0LC95_9ZZZZ</name>
<accession>A0A6C0LC95</accession>
<proteinExistence type="predicted"/>
<organism evidence="1">
    <name type="scientific">viral metagenome</name>
    <dbReference type="NCBI Taxonomy" id="1070528"/>
    <lineage>
        <taxon>unclassified sequences</taxon>
        <taxon>metagenomes</taxon>
        <taxon>organismal metagenomes</taxon>
    </lineage>
</organism>
<sequence>MNNIVKGFVVNNKYLLLYKEYMLNNMYHLTNSNNRARANVCTLCCDDCNGSCISGNSNKYKLVKMFKYPNALALPSPNALTVVKPNALTVVKSNTMSLLLCSKLCSDNVHNDCICL</sequence>
<reference evidence="1" key="1">
    <citation type="journal article" date="2020" name="Nature">
        <title>Giant virus diversity and host interactions through global metagenomics.</title>
        <authorList>
            <person name="Schulz F."/>
            <person name="Roux S."/>
            <person name="Paez-Espino D."/>
            <person name="Jungbluth S."/>
            <person name="Walsh D.A."/>
            <person name="Denef V.J."/>
            <person name="McMahon K.D."/>
            <person name="Konstantinidis K.T."/>
            <person name="Eloe-Fadrosh E.A."/>
            <person name="Kyrpides N.C."/>
            <person name="Woyke T."/>
        </authorList>
    </citation>
    <scope>NUCLEOTIDE SEQUENCE</scope>
    <source>
        <strain evidence="1">GVMAG-M-3300027763-16</strain>
    </source>
</reference>
<dbReference type="AlphaFoldDB" id="A0A6C0LC95"/>